<proteinExistence type="predicted"/>
<dbReference type="OrthoDB" id="9780120at2"/>
<protein>
    <submittedName>
        <fullName evidence="1">Putative activator of 2-hydroxyglutaryl-CoA dehydratase</fullName>
    </submittedName>
</protein>
<dbReference type="STRING" id="1313304.CALK_2181"/>
<dbReference type="PANTHER" id="PTHR32329">
    <property type="entry name" value="BIFUNCTIONAL PROTEIN [INCLUDES 2-HYDROXYACYL-COA DEHYDRATASE (N-TER) AND ITS ACTIVATOR DOMAIN (C_TERM)-RELATED"/>
    <property type="match status" value="1"/>
</dbReference>
<dbReference type="PATRIC" id="fig|1313304.3.peg.2076"/>
<dbReference type="InterPro" id="IPR051805">
    <property type="entry name" value="Dehydratase_Activator_Redct"/>
</dbReference>
<organism evidence="1 2">
    <name type="scientific">Chitinivibrio alkaliphilus ACht1</name>
    <dbReference type="NCBI Taxonomy" id="1313304"/>
    <lineage>
        <taxon>Bacteria</taxon>
        <taxon>Pseudomonadati</taxon>
        <taxon>Fibrobacterota</taxon>
        <taxon>Chitinivibrionia</taxon>
        <taxon>Chitinivibrionales</taxon>
        <taxon>Chitinivibrionaceae</taxon>
        <taxon>Chitinivibrio</taxon>
    </lineage>
</organism>
<dbReference type="PANTHER" id="PTHR32329:SF2">
    <property type="entry name" value="BIFUNCTIONAL PROTEIN [INCLUDES 2-HYDROXYACYL-COA DEHYDRATASE (N-TER) AND ITS ACTIVATOR DOMAIN (C_TERM)"/>
    <property type="match status" value="1"/>
</dbReference>
<evidence type="ECO:0000313" key="2">
    <source>
        <dbReference type="Proteomes" id="UP000017148"/>
    </source>
</evidence>
<accession>U7D768</accession>
<name>U7D768_9BACT</name>
<dbReference type="RefSeq" id="WP_022637557.1">
    <property type="nucleotide sequence ID" value="NZ_ASJR01000025.1"/>
</dbReference>
<dbReference type="Proteomes" id="UP000017148">
    <property type="component" value="Unassembled WGS sequence"/>
</dbReference>
<sequence>MKITEPKIRMPHQWDGLKNPLWHKKDRKKVTILYNMIERRKSYFLRAYFEREGYAYRDMGDHVFRDLQLGRKWGTRMQCNPMYFTSGAIVRSLLQIEKETGLSKKEIVEQYVFLCGGGQCGPCRYGMYPKEYLKAVNAAGFHGFRLLIFNSDIIQDPPVPKEAAFPFDVNFKINFAMSFVLADMMHIAECALRPYVDDKDALMKILGECEEIILRAFTKKAWLLTLPGALRRVSKKLAAVPRKDLALPKIFITGEVFANMAHNDGNYNLRRFIMDEGAEVLPAIFSQRGLYESWRRIQEAKQKIRYATSKKERRYWKIYAFRQGLSYRLVYLFFKYAEFFFSPSRFGGSADLHHIDYIARLGHDYYHTLIFGGEGNLEIGEAVHYHDSVDGFISVKPFACMPSSGVSDGVQAKIISLYPHLNFLSIETSGDNQINILNRVSMLIHKAREKMKERQNGQK</sequence>
<dbReference type="EMBL" id="ASJR01000025">
    <property type="protein sequence ID" value="ERP30932.1"/>
    <property type="molecule type" value="Genomic_DNA"/>
</dbReference>
<evidence type="ECO:0000313" key="1">
    <source>
        <dbReference type="EMBL" id="ERP30932.1"/>
    </source>
</evidence>
<gene>
    <name evidence="1" type="ORF">CALK_2181</name>
</gene>
<reference evidence="1 2" key="1">
    <citation type="journal article" date="2013" name="Environ. Microbiol.">
        <title>Genome analysis of Chitinivibrio alkaliphilus gen. nov., sp. nov., a novel extremely haloalkaliphilic anaerobic chitinolytic bacterium from the candidate phylum Termite Group 3.</title>
        <authorList>
            <person name="Sorokin D.Y."/>
            <person name="Gumerov V.M."/>
            <person name="Rakitin A.L."/>
            <person name="Beletsky A.V."/>
            <person name="Damste J.S."/>
            <person name="Muyzer G."/>
            <person name="Mardanov A.V."/>
            <person name="Ravin N.V."/>
        </authorList>
    </citation>
    <scope>NUCLEOTIDE SEQUENCE [LARGE SCALE GENOMIC DNA]</scope>
    <source>
        <strain evidence="1 2">ACht1</strain>
    </source>
</reference>
<dbReference type="eggNOG" id="COG3581">
    <property type="taxonomic scope" value="Bacteria"/>
</dbReference>
<comment type="caution">
    <text evidence="1">The sequence shown here is derived from an EMBL/GenBank/DDBJ whole genome shotgun (WGS) entry which is preliminary data.</text>
</comment>
<keyword evidence="2" id="KW-1185">Reference proteome</keyword>
<dbReference type="AlphaFoldDB" id="U7D768"/>